<comment type="cofactor">
    <cofactor evidence="1">
        <name>FAD</name>
        <dbReference type="ChEBI" id="CHEBI:57692"/>
    </cofactor>
</comment>
<dbReference type="NCBIfam" id="NF006130">
    <property type="entry name" value="PRK08274.1"/>
    <property type="match status" value="1"/>
</dbReference>
<evidence type="ECO:0000313" key="6">
    <source>
        <dbReference type="EMBL" id="PSN69529.1"/>
    </source>
</evidence>
<evidence type="ECO:0000259" key="5">
    <source>
        <dbReference type="Pfam" id="PF00890"/>
    </source>
</evidence>
<keyword evidence="3" id="KW-0274">FAD</keyword>
<dbReference type="Gene3D" id="3.90.700.10">
    <property type="entry name" value="Succinate dehydrogenase/fumarate reductase flavoprotein, catalytic domain"/>
    <property type="match status" value="1"/>
</dbReference>
<dbReference type="InterPro" id="IPR027477">
    <property type="entry name" value="Succ_DH/fumarate_Rdtase_cat_sf"/>
</dbReference>
<dbReference type="SUPFAM" id="SSF56425">
    <property type="entry name" value="Succinate dehydrogenase/fumarate reductase flavoprotein, catalytic domain"/>
    <property type="match status" value="1"/>
</dbReference>
<dbReference type="PANTHER" id="PTHR43400:SF7">
    <property type="entry name" value="FAD-DEPENDENT OXIDOREDUCTASE 2 FAD BINDING DOMAIN-CONTAINING PROTEIN"/>
    <property type="match status" value="1"/>
</dbReference>
<dbReference type="InterPro" id="IPR003953">
    <property type="entry name" value="FAD-dep_OxRdtase_2_FAD-bd"/>
</dbReference>
<feature type="domain" description="FAD-dependent oxidoreductase 2 FAD-binding" evidence="5">
    <location>
        <begin position="9"/>
        <end position="497"/>
    </location>
</feature>
<evidence type="ECO:0000256" key="1">
    <source>
        <dbReference type="ARBA" id="ARBA00001974"/>
    </source>
</evidence>
<name>A0A2T2NVZ0_CORCC</name>
<dbReference type="InterPro" id="IPR036188">
    <property type="entry name" value="FAD/NAD-bd_sf"/>
</dbReference>
<dbReference type="InterPro" id="IPR050315">
    <property type="entry name" value="FAD-oxidoreductase_2"/>
</dbReference>
<gene>
    <name evidence="6" type="ORF">BS50DRAFT_343563</name>
</gene>
<dbReference type="PANTHER" id="PTHR43400">
    <property type="entry name" value="FUMARATE REDUCTASE"/>
    <property type="match status" value="1"/>
</dbReference>
<evidence type="ECO:0000256" key="2">
    <source>
        <dbReference type="ARBA" id="ARBA00022630"/>
    </source>
</evidence>
<dbReference type="SUPFAM" id="SSF51905">
    <property type="entry name" value="FAD/NAD(P)-binding domain"/>
    <property type="match status" value="1"/>
</dbReference>
<sequence length="523" mass="56574">MPSSQLECDVLVVGSGNAGYCAAISAAENGAKEVLIIDKCPVEWAGGNTYFTAGAYRTTHNGLSELMPLVNNVSDEAASKIDLAPYTSSNFMDDLDRVCLGRSDPQLSSALVGDSNAIIRWLAGNGVRFQLSFNRQAYKVNGRYQFWGGLHLKTEDGGKGLISDLRAAASRYGVREIFSTALVGISLSAKGDKAHATVQNADSHGPHSIVAGALVLAAGGFESNPRMRCQYLGPGWDMAMVRGTPFNTGEVLDIAHRDLNAKSAGNWSGCHSVAWDANANPNMGDRSVSNENTKSGYPLGLMINGLGHRFVDEGLDMRNYTYAKFGRKILEQPNHIAFQVWDAQTSGWLRDEEYRAERTERIVADTLEELAECCFAHGLENRDSFLQTIREYNEAVYARRREDASLEWNPAVKDGLSTQSYTKRLHVPKSNWALPIDQGPFMAVKVTCGVTFTFGGLATNPNNAQLISETTGKEIPRVFCAGEMLGGLFYQNYPGGSGLTSGAVFGRRAGASAARTAIGIEHG</sequence>
<evidence type="ECO:0000313" key="7">
    <source>
        <dbReference type="Proteomes" id="UP000240883"/>
    </source>
</evidence>
<keyword evidence="7" id="KW-1185">Reference proteome</keyword>
<accession>A0A2T2NVZ0</accession>
<proteinExistence type="predicted"/>
<protein>
    <submittedName>
        <fullName evidence="6">Tricarballylate dehydrogenase</fullName>
    </submittedName>
</protein>
<evidence type="ECO:0000256" key="4">
    <source>
        <dbReference type="ARBA" id="ARBA00023002"/>
    </source>
</evidence>
<dbReference type="AlphaFoldDB" id="A0A2T2NVZ0"/>
<reference evidence="6 7" key="1">
    <citation type="journal article" date="2018" name="Front. Microbiol.">
        <title>Genome-Wide Analysis of Corynespora cassiicola Leaf Fall Disease Putative Effectors.</title>
        <authorList>
            <person name="Lopez D."/>
            <person name="Ribeiro S."/>
            <person name="Label P."/>
            <person name="Fumanal B."/>
            <person name="Venisse J.S."/>
            <person name="Kohler A."/>
            <person name="de Oliveira R.R."/>
            <person name="Labutti K."/>
            <person name="Lipzen A."/>
            <person name="Lail K."/>
            <person name="Bauer D."/>
            <person name="Ohm R.A."/>
            <person name="Barry K.W."/>
            <person name="Spatafora J."/>
            <person name="Grigoriev I.V."/>
            <person name="Martin F.M."/>
            <person name="Pujade-Renaud V."/>
        </authorList>
    </citation>
    <scope>NUCLEOTIDE SEQUENCE [LARGE SCALE GENOMIC DNA]</scope>
    <source>
        <strain evidence="6 7">Philippines</strain>
    </source>
</reference>
<evidence type="ECO:0000256" key="3">
    <source>
        <dbReference type="ARBA" id="ARBA00022827"/>
    </source>
</evidence>
<dbReference type="EMBL" id="KZ678133">
    <property type="protein sequence ID" value="PSN69529.1"/>
    <property type="molecule type" value="Genomic_DNA"/>
</dbReference>
<dbReference type="Pfam" id="PF00890">
    <property type="entry name" value="FAD_binding_2"/>
    <property type="match status" value="1"/>
</dbReference>
<dbReference type="Proteomes" id="UP000240883">
    <property type="component" value="Unassembled WGS sequence"/>
</dbReference>
<keyword evidence="4" id="KW-0560">Oxidoreductase</keyword>
<dbReference type="GO" id="GO:0016491">
    <property type="term" value="F:oxidoreductase activity"/>
    <property type="evidence" value="ECO:0007669"/>
    <property type="project" value="UniProtKB-KW"/>
</dbReference>
<organism evidence="6 7">
    <name type="scientific">Corynespora cassiicola Philippines</name>
    <dbReference type="NCBI Taxonomy" id="1448308"/>
    <lineage>
        <taxon>Eukaryota</taxon>
        <taxon>Fungi</taxon>
        <taxon>Dikarya</taxon>
        <taxon>Ascomycota</taxon>
        <taxon>Pezizomycotina</taxon>
        <taxon>Dothideomycetes</taxon>
        <taxon>Pleosporomycetidae</taxon>
        <taxon>Pleosporales</taxon>
        <taxon>Corynesporascaceae</taxon>
        <taxon>Corynespora</taxon>
    </lineage>
</organism>
<dbReference type="OrthoDB" id="7777654at2759"/>
<dbReference type="STRING" id="1448308.A0A2T2NVZ0"/>
<dbReference type="Gene3D" id="3.50.50.60">
    <property type="entry name" value="FAD/NAD(P)-binding domain"/>
    <property type="match status" value="1"/>
</dbReference>
<keyword evidence="2" id="KW-0285">Flavoprotein</keyword>